<evidence type="ECO:0000256" key="1">
    <source>
        <dbReference type="ARBA" id="ARBA00001917"/>
    </source>
</evidence>
<dbReference type="AlphaFoldDB" id="A0A0F4Z8F7"/>
<name>A0A0F4Z8F7_9PEZI</name>
<accession>A0A0F4Z8F7</accession>
<keyword evidence="3" id="KW-0288">FMN</keyword>
<dbReference type="Gene3D" id="2.30.110.10">
    <property type="entry name" value="Electron Transport, Fmn-binding Protein, Chain A"/>
    <property type="match status" value="1"/>
</dbReference>
<dbReference type="GO" id="GO:0010181">
    <property type="term" value="F:FMN binding"/>
    <property type="evidence" value="ECO:0007669"/>
    <property type="project" value="InterPro"/>
</dbReference>
<protein>
    <recommendedName>
        <fullName evidence="5">Flavin reductase like domain-containing protein</fullName>
    </recommendedName>
</protein>
<evidence type="ECO:0000313" key="6">
    <source>
        <dbReference type="EMBL" id="KKA26829.1"/>
    </source>
</evidence>
<evidence type="ECO:0000259" key="5">
    <source>
        <dbReference type="Pfam" id="PF01613"/>
    </source>
</evidence>
<feature type="domain" description="Flavin reductase like" evidence="5">
    <location>
        <begin position="79"/>
        <end position="227"/>
    </location>
</feature>
<evidence type="ECO:0000313" key="7">
    <source>
        <dbReference type="Proteomes" id="UP000033483"/>
    </source>
</evidence>
<keyword evidence="7" id="KW-1185">Reference proteome</keyword>
<comment type="cofactor">
    <cofactor evidence="1">
        <name>FMN</name>
        <dbReference type="ChEBI" id="CHEBI:58210"/>
    </cofactor>
</comment>
<dbReference type="Proteomes" id="UP000033483">
    <property type="component" value="Unassembled WGS sequence"/>
</dbReference>
<dbReference type="PANTHER" id="PTHR33798">
    <property type="entry name" value="FLAVOPROTEIN OXYGENASE"/>
    <property type="match status" value="1"/>
</dbReference>
<reference evidence="6 7" key="1">
    <citation type="submission" date="2015-03" db="EMBL/GenBank/DDBJ databases">
        <authorList>
            <person name="Radwan O."/>
            <person name="Al-Naeli F.A."/>
            <person name="Rendon G.A."/>
            <person name="Fields C."/>
        </authorList>
    </citation>
    <scope>NUCLEOTIDE SEQUENCE [LARGE SCALE GENOMIC DNA]</scope>
    <source>
        <strain evidence="6">CR-DP1</strain>
    </source>
</reference>
<dbReference type="OrthoDB" id="10250990at2759"/>
<keyword evidence="2" id="KW-0285">Flavoprotein</keyword>
<dbReference type="PANTHER" id="PTHR33798:SF5">
    <property type="entry name" value="FLAVIN REDUCTASE LIKE DOMAIN-CONTAINING PROTEIN"/>
    <property type="match status" value="1"/>
</dbReference>
<dbReference type="InterPro" id="IPR002563">
    <property type="entry name" value="Flavin_Rdtase-like_dom"/>
</dbReference>
<dbReference type="SUPFAM" id="SSF50475">
    <property type="entry name" value="FMN-binding split barrel"/>
    <property type="match status" value="1"/>
</dbReference>
<evidence type="ECO:0000256" key="3">
    <source>
        <dbReference type="ARBA" id="ARBA00022643"/>
    </source>
</evidence>
<comment type="caution">
    <text evidence="6">The sequence shown here is derived from an EMBL/GenBank/DDBJ whole genome shotgun (WGS) entry which is preliminary data.</text>
</comment>
<evidence type="ECO:0000256" key="4">
    <source>
        <dbReference type="ARBA" id="ARBA00038054"/>
    </source>
</evidence>
<evidence type="ECO:0000256" key="2">
    <source>
        <dbReference type="ARBA" id="ARBA00022630"/>
    </source>
</evidence>
<proteinExistence type="inferred from homology"/>
<organism evidence="6 7">
    <name type="scientific">Thielaviopsis punctulata</name>
    <dbReference type="NCBI Taxonomy" id="72032"/>
    <lineage>
        <taxon>Eukaryota</taxon>
        <taxon>Fungi</taxon>
        <taxon>Dikarya</taxon>
        <taxon>Ascomycota</taxon>
        <taxon>Pezizomycotina</taxon>
        <taxon>Sordariomycetes</taxon>
        <taxon>Hypocreomycetidae</taxon>
        <taxon>Microascales</taxon>
        <taxon>Ceratocystidaceae</taxon>
        <taxon>Thielaviopsis</taxon>
    </lineage>
</organism>
<gene>
    <name evidence="6" type="ORF">TD95_000770</name>
</gene>
<dbReference type="EMBL" id="LAEV01001971">
    <property type="protein sequence ID" value="KKA26829.1"/>
    <property type="molecule type" value="Genomic_DNA"/>
</dbReference>
<dbReference type="InterPro" id="IPR012349">
    <property type="entry name" value="Split_barrel_FMN-bd"/>
</dbReference>
<dbReference type="Pfam" id="PF01613">
    <property type="entry name" value="Flavin_Reduct"/>
    <property type="match status" value="1"/>
</dbReference>
<comment type="similarity">
    <text evidence="4">Belongs to the flavoredoxin family.</text>
</comment>
<sequence length="281" mass="30353">MASKHPDFKLVEGSRPDWDSTSAFHYTKTVAPDWTAGSGANASHARTGSGPDTPHIAIDPHAAGRPSGFNYKFLISSVVPRPIAFLATRSADGTRNLAPFSYFNMMNHDPPMFAIGFSRGLVDGKDSLRNLAASRECTINIISEGFVEAANAACVNAPAGVSEWEIAGLTPLDDCKTVAVSRVKEAVVSIEGKVDSIREFESKANPGTKSGAIVLIEGTQFWAREDAINEEQNMVDPKILRPISRLGGITYGRTTDVIEIPRPDFDRDIGGMDGYNRLVKK</sequence>